<sequence length="134" mass="14679">MIVSSGEIVLTQSAAPKAVSQEESVIITCNGSPGVSTNKLHWYQLKTGAPPRLLIYSTSSLAFWVPTRFSGSGSGTSYSRTISSVAAQDAADYYCQQSSSFPPTEGVIRSRTSLTLKEYHLVQPRHRPWILWVI</sequence>
<accession>A0A8D1ZRL2</accession>
<dbReference type="SMART" id="SM00409">
    <property type="entry name" value="IG"/>
    <property type="match status" value="1"/>
</dbReference>
<dbReference type="SUPFAM" id="SSF48726">
    <property type="entry name" value="Immunoglobulin"/>
    <property type="match status" value="1"/>
</dbReference>
<dbReference type="PANTHER" id="PTHR23267">
    <property type="entry name" value="IMMUNOGLOBULIN LIGHT CHAIN"/>
    <property type="match status" value="1"/>
</dbReference>
<name>A0A8D1ZRL2_PIG</name>
<dbReference type="InterPro" id="IPR013106">
    <property type="entry name" value="Ig_V-set"/>
</dbReference>
<dbReference type="Pfam" id="PF07686">
    <property type="entry name" value="V-set"/>
    <property type="match status" value="1"/>
</dbReference>
<feature type="domain" description="Ig-like" evidence="1">
    <location>
        <begin position="6"/>
        <end position="115"/>
    </location>
</feature>
<evidence type="ECO:0000259" key="1">
    <source>
        <dbReference type="PROSITE" id="PS50835"/>
    </source>
</evidence>
<protein>
    <recommendedName>
        <fullName evidence="1">Ig-like domain-containing protein</fullName>
    </recommendedName>
</protein>
<dbReference type="InterPro" id="IPR050150">
    <property type="entry name" value="IgV_Light_Chain"/>
</dbReference>
<dbReference type="Proteomes" id="UP000694728">
    <property type="component" value="Unplaced"/>
</dbReference>
<reference evidence="2" key="1">
    <citation type="submission" date="2025-05" db="UniProtKB">
        <authorList>
            <consortium name="Ensembl"/>
        </authorList>
    </citation>
    <scope>IDENTIFICATION</scope>
</reference>
<evidence type="ECO:0000313" key="3">
    <source>
        <dbReference type="Proteomes" id="UP000694725"/>
    </source>
</evidence>
<dbReference type="Proteomes" id="UP000694725">
    <property type="component" value="Unplaced"/>
</dbReference>
<dbReference type="InterPro" id="IPR007110">
    <property type="entry name" value="Ig-like_dom"/>
</dbReference>
<dbReference type="Ensembl" id="ENSSSCT00045018655.1">
    <property type="protein sequence ID" value="ENSSSCP00045012842.1"/>
    <property type="gene ID" value="ENSSSCG00045010980.1"/>
</dbReference>
<dbReference type="Proteomes" id="UP000694720">
    <property type="component" value="Unplaced"/>
</dbReference>
<dbReference type="Ensembl" id="ENSSSCT00065087437.1">
    <property type="protein sequence ID" value="ENSSSCP00065038240.1"/>
    <property type="gene ID" value="ENSSSCG00065063730.1"/>
</dbReference>
<proteinExistence type="predicted"/>
<dbReference type="InterPro" id="IPR003599">
    <property type="entry name" value="Ig_sub"/>
</dbReference>
<dbReference type="AlphaFoldDB" id="A0A8D1ZRL2"/>
<dbReference type="Ensembl" id="ENSSSCT00035009795.1">
    <property type="protein sequence ID" value="ENSSSCP00035003301.1"/>
    <property type="gene ID" value="ENSSSCG00035007875.1"/>
</dbReference>
<dbReference type="PROSITE" id="PS50835">
    <property type="entry name" value="IG_LIKE"/>
    <property type="match status" value="1"/>
</dbReference>
<dbReference type="Gene3D" id="2.60.40.10">
    <property type="entry name" value="Immunoglobulins"/>
    <property type="match status" value="1"/>
</dbReference>
<dbReference type="FunFam" id="2.60.40.10:FF:001230">
    <property type="entry name" value="Immunoglobulin kappa variable 8-16"/>
    <property type="match status" value="1"/>
</dbReference>
<organism evidence="2 3">
    <name type="scientific">Sus scrofa</name>
    <name type="common">Pig</name>
    <dbReference type="NCBI Taxonomy" id="9823"/>
    <lineage>
        <taxon>Eukaryota</taxon>
        <taxon>Metazoa</taxon>
        <taxon>Chordata</taxon>
        <taxon>Craniata</taxon>
        <taxon>Vertebrata</taxon>
        <taxon>Euteleostomi</taxon>
        <taxon>Mammalia</taxon>
        <taxon>Eutheria</taxon>
        <taxon>Laurasiatheria</taxon>
        <taxon>Artiodactyla</taxon>
        <taxon>Suina</taxon>
        <taxon>Suidae</taxon>
        <taxon>Sus</taxon>
    </lineage>
</organism>
<evidence type="ECO:0000313" key="2">
    <source>
        <dbReference type="Ensembl" id="ENSSSCP00065038240.1"/>
    </source>
</evidence>
<dbReference type="SMART" id="SM00406">
    <property type="entry name" value="IGv"/>
    <property type="match status" value="1"/>
</dbReference>
<dbReference type="InterPro" id="IPR013783">
    <property type="entry name" value="Ig-like_fold"/>
</dbReference>
<dbReference type="InterPro" id="IPR036179">
    <property type="entry name" value="Ig-like_dom_sf"/>
</dbReference>